<organism evidence="6 7">
    <name type="scientific">Tetradesmus obliquus</name>
    <name type="common">Green alga</name>
    <name type="synonym">Acutodesmus obliquus</name>
    <dbReference type="NCBI Taxonomy" id="3088"/>
    <lineage>
        <taxon>Eukaryota</taxon>
        <taxon>Viridiplantae</taxon>
        <taxon>Chlorophyta</taxon>
        <taxon>core chlorophytes</taxon>
        <taxon>Chlorophyceae</taxon>
        <taxon>CS clade</taxon>
        <taxon>Sphaeropleales</taxon>
        <taxon>Scenedesmaceae</taxon>
        <taxon>Tetradesmus</taxon>
    </lineage>
</organism>
<accession>A0A383WF50</accession>
<reference evidence="6 7" key="1">
    <citation type="submission" date="2016-10" db="EMBL/GenBank/DDBJ databases">
        <authorList>
            <person name="Cai Z."/>
        </authorList>
    </citation>
    <scope>NUCLEOTIDE SEQUENCE [LARGE SCALE GENOMIC DNA]</scope>
</reference>
<dbReference type="InterPro" id="IPR039331">
    <property type="entry name" value="PAPs-like"/>
</dbReference>
<evidence type="ECO:0000313" key="7">
    <source>
        <dbReference type="Proteomes" id="UP000256970"/>
    </source>
</evidence>
<dbReference type="InterPro" id="IPR025733">
    <property type="entry name" value="PAPs_C"/>
</dbReference>
<dbReference type="InterPro" id="IPR041792">
    <property type="entry name" value="MPP_PAP"/>
</dbReference>
<evidence type="ECO:0000313" key="5">
    <source>
        <dbReference type="EMBL" id="SZX72067.1"/>
    </source>
</evidence>
<keyword evidence="1" id="KW-0732">Signal</keyword>
<dbReference type="SUPFAM" id="SSF56300">
    <property type="entry name" value="Metallo-dependent phosphatases"/>
    <property type="match status" value="1"/>
</dbReference>
<feature type="domain" description="Calcineurin-like phosphoesterase" evidence="3">
    <location>
        <begin position="2"/>
        <end position="211"/>
    </location>
</feature>
<name>A0A383WF50_TETOB</name>
<dbReference type="InterPro" id="IPR004843">
    <property type="entry name" value="Calcineurin-like_PHP"/>
</dbReference>
<dbReference type="PANTHER" id="PTHR22953:SF153">
    <property type="entry name" value="PURPLE ACID PHOSPHATASE"/>
    <property type="match status" value="1"/>
</dbReference>
<dbReference type="InterPro" id="IPR029052">
    <property type="entry name" value="Metallo-depent_PP-like"/>
</dbReference>
<evidence type="ECO:0000313" key="6">
    <source>
        <dbReference type="EMBL" id="SZX75880.1"/>
    </source>
</evidence>
<protein>
    <recommendedName>
        <fullName evidence="8">Acid phosphatase</fullName>
    </recommendedName>
</protein>
<dbReference type="Pfam" id="PF00149">
    <property type="entry name" value="Metallophos"/>
    <property type="match status" value="1"/>
</dbReference>
<dbReference type="CDD" id="cd00839">
    <property type="entry name" value="MPP_PAPs"/>
    <property type="match status" value="1"/>
</dbReference>
<dbReference type="AlphaFoldDB" id="A0A383WF50"/>
<gene>
    <name evidence="5" type="ORF">BQ4739_LOCUS12162</name>
    <name evidence="6" type="ORF">BQ4739_LOCUS16250</name>
</gene>
<keyword evidence="2" id="KW-0325">Glycoprotein</keyword>
<dbReference type="EMBL" id="FNXT01001245">
    <property type="protein sequence ID" value="SZX75880.1"/>
    <property type="molecule type" value="Genomic_DNA"/>
</dbReference>
<evidence type="ECO:0008006" key="8">
    <source>
        <dbReference type="Google" id="ProtNLM"/>
    </source>
</evidence>
<dbReference type="GO" id="GO:0003993">
    <property type="term" value="F:acid phosphatase activity"/>
    <property type="evidence" value="ECO:0007669"/>
    <property type="project" value="InterPro"/>
</dbReference>
<dbReference type="PANTHER" id="PTHR22953">
    <property type="entry name" value="ACID PHOSPHATASE RELATED"/>
    <property type="match status" value="1"/>
</dbReference>
<dbReference type="Proteomes" id="UP000256970">
    <property type="component" value="Unassembled WGS sequence"/>
</dbReference>
<evidence type="ECO:0000256" key="2">
    <source>
        <dbReference type="ARBA" id="ARBA00023180"/>
    </source>
</evidence>
<proteinExistence type="predicted"/>
<dbReference type="Pfam" id="PF14008">
    <property type="entry name" value="Metallophos_C"/>
    <property type="match status" value="1"/>
</dbReference>
<evidence type="ECO:0000259" key="4">
    <source>
        <dbReference type="Pfam" id="PF14008"/>
    </source>
</evidence>
<evidence type="ECO:0000259" key="3">
    <source>
        <dbReference type="Pfam" id="PF00149"/>
    </source>
</evidence>
<dbReference type="Gene3D" id="3.60.21.10">
    <property type="match status" value="2"/>
</dbReference>
<keyword evidence="7" id="KW-1185">Reference proteome</keyword>
<sequence>MLQHLIASQPSLVMLGGDFTYADTWLKPDEHIPEEVQGPYSYQPKWDTWGRLFEPLLSRVPLIHTNGNHEIEALPDGRRNVAYNSRFPVPGVGRPAPVSFEPVTSSSPYSNLYHAVELPGVLKIISLTSYSPDQEKKGFGSGRDEQYKWLQQELANTDRIVTPWLILLVHAPWYSTYASHFKENDCMREGYEPLVTQYGVDIMLVGHVHAYERTKPVRNYYMDTCGPVHITIGDGGNSEGMNKEFIDTMKRQPDFCDHPEDGKQFPRDQPQRCLSWQKGHYCFKEQPDWSAYREPSFGHGTLDLLNRTHATWSWTKNQGGAFNVADQVTIVRGSGGKACSAPPAAAAAASGRYLRAGH</sequence>
<dbReference type="EMBL" id="FNXT01001099">
    <property type="protein sequence ID" value="SZX72067.1"/>
    <property type="molecule type" value="Genomic_DNA"/>
</dbReference>
<feature type="domain" description="Purple acid phosphatase C-terminal" evidence="4">
    <location>
        <begin position="284"/>
        <end position="320"/>
    </location>
</feature>
<evidence type="ECO:0000256" key="1">
    <source>
        <dbReference type="ARBA" id="ARBA00022729"/>
    </source>
</evidence>
<dbReference type="STRING" id="3088.A0A383WF50"/>